<evidence type="ECO:0000256" key="6">
    <source>
        <dbReference type="RuleBase" id="RU000492"/>
    </source>
</evidence>
<name>A0A4S4L6W5_9AGAM</name>
<dbReference type="Pfam" id="PF00270">
    <property type="entry name" value="DEAD"/>
    <property type="match status" value="1"/>
</dbReference>
<dbReference type="InterPro" id="IPR014001">
    <property type="entry name" value="Helicase_ATP-bd"/>
</dbReference>
<reference evidence="11 12" key="1">
    <citation type="submission" date="2019-02" db="EMBL/GenBank/DDBJ databases">
        <title>Genome sequencing of the rare red list fungi Phellinidium pouzarii.</title>
        <authorList>
            <person name="Buettner E."/>
            <person name="Kellner H."/>
        </authorList>
    </citation>
    <scope>NUCLEOTIDE SEQUENCE [LARGE SCALE GENOMIC DNA]</scope>
    <source>
        <strain evidence="11 12">DSM 108285</strain>
    </source>
</reference>
<dbReference type="GO" id="GO:0003723">
    <property type="term" value="F:RNA binding"/>
    <property type="evidence" value="ECO:0007669"/>
    <property type="project" value="UniProtKB-UniRule"/>
</dbReference>
<feature type="region of interest" description="Disordered" evidence="8">
    <location>
        <begin position="1"/>
        <end position="98"/>
    </location>
</feature>
<evidence type="ECO:0000256" key="2">
    <source>
        <dbReference type="ARBA" id="ARBA00022801"/>
    </source>
</evidence>
<evidence type="ECO:0000256" key="8">
    <source>
        <dbReference type="SAM" id="MobiDB-lite"/>
    </source>
</evidence>
<evidence type="ECO:0000259" key="9">
    <source>
        <dbReference type="PROSITE" id="PS51192"/>
    </source>
</evidence>
<dbReference type="OrthoDB" id="3370at2759"/>
<evidence type="ECO:0000313" key="11">
    <source>
        <dbReference type="EMBL" id="THH07154.1"/>
    </source>
</evidence>
<keyword evidence="5 7" id="KW-0694">RNA-binding</keyword>
<comment type="function">
    <text evidence="7">RNA helicase.</text>
</comment>
<dbReference type="InterPro" id="IPR001650">
    <property type="entry name" value="Helicase_C-like"/>
</dbReference>
<keyword evidence="1 6" id="KW-0547">Nucleotide-binding</keyword>
<evidence type="ECO:0000256" key="1">
    <source>
        <dbReference type="ARBA" id="ARBA00022741"/>
    </source>
</evidence>
<evidence type="ECO:0000256" key="4">
    <source>
        <dbReference type="ARBA" id="ARBA00022840"/>
    </source>
</evidence>
<evidence type="ECO:0000256" key="7">
    <source>
        <dbReference type="RuleBase" id="RU365068"/>
    </source>
</evidence>
<dbReference type="GO" id="GO:0016787">
    <property type="term" value="F:hydrolase activity"/>
    <property type="evidence" value="ECO:0007669"/>
    <property type="project" value="UniProtKB-KW"/>
</dbReference>
<evidence type="ECO:0000259" key="10">
    <source>
        <dbReference type="PROSITE" id="PS51194"/>
    </source>
</evidence>
<feature type="compositionally biased region" description="Low complexity" evidence="8">
    <location>
        <begin position="44"/>
        <end position="55"/>
    </location>
</feature>
<dbReference type="SMART" id="SM00487">
    <property type="entry name" value="DEXDc"/>
    <property type="match status" value="1"/>
</dbReference>
<keyword evidence="2 6" id="KW-0378">Hydrolase</keyword>
<accession>A0A4S4L6W5</accession>
<dbReference type="PROSITE" id="PS51194">
    <property type="entry name" value="HELICASE_CTER"/>
    <property type="match status" value="1"/>
</dbReference>
<comment type="caution">
    <text evidence="11">The sequence shown here is derived from an EMBL/GenBank/DDBJ whole genome shotgun (WGS) entry which is preliminary data.</text>
</comment>
<dbReference type="GO" id="GO:0003724">
    <property type="term" value="F:RNA helicase activity"/>
    <property type="evidence" value="ECO:0007669"/>
    <property type="project" value="UniProtKB-EC"/>
</dbReference>
<dbReference type="InterPro" id="IPR011545">
    <property type="entry name" value="DEAD/DEAH_box_helicase_dom"/>
</dbReference>
<dbReference type="AlphaFoldDB" id="A0A4S4L6W5"/>
<dbReference type="Pfam" id="PF00271">
    <property type="entry name" value="Helicase_C"/>
    <property type="match status" value="1"/>
</dbReference>
<dbReference type="PANTHER" id="PTHR24031">
    <property type="entry name" value="RNA HELICASE"/>
    <property type="match status" value="1"/>
</dbReference>
<dbReference type="SUPFAM" id="SSF52540">
    <property type="entry name" value="P-loop containing nucleoside triphosphate hydrolases"/>
    <property type="match status" value="1"/>
</dbReference>
<dbReference type="InterPro" id="IPR027417">
    <property type="entry name" value="P-loop_NTPase"/>
</dbReference>
<feature type="compositionally biased region" description="Low complexity" evidence="8">
    <location>
        <begin position="395"/>
        <end position="410"/>
    </location>
</feature>
<evidence type="ECO:0000256" key="5">
    <source>
        <dbReference type="ARBA" id="ARBA00022884"/>
    </source>
</evidence>
<dbReference type="PROSITE" id="PS00039">
    <property type="entry name" value="DEAD_ATP_HELICASE"/>
    <property type="match status" value="1"/>
</dbReference>
<comment type="catalytic activity">
    <reaction evidence="7">
        <text>ATP + H2O = ADP + phosphate + H(+)</text>
        <dbReference type="Rhea" id="RHEA:13065"/>
        <dbReference type="ChEBI" id="CHEBI:15377"/>
        <dbReference type="ChEBI" id="CHEBI:15378"/>
        <dbReference type="ChEBI" id="CHEBI:30616"/>
        <dbReference type="ChEBI" id="CHEBI:43474"/>
        <dbReference type="ChEBI" id="CHEBI:456216"/>
        <dbReference type="EC" id="3.6.4.13"/>
    </reaction>
</comment>
<keyword evidence="3 6" id="KW-0347">Helicase</keyword>
<dbReference type="CDD" id="cd17956">
    <property type="entry name" value="DEADc_DDX51"/>
    <property type="match status" value="1"/>
</dbReference>
<dbReference type="SMART" id="SM00490">
    <property type="entry name" value="HELICc"/>
    <property type="match status" value="1"/>
</dbReference>
<dbReference type="EMBL" id="SGPK01000157">
    <property type="protein sequence ID" value="THH07154.1"/>
    <property type="molecule type" value="Genomic_DNA"/>
</dbReference>
<dbReference type="PROSITE" id="PS51192">
    <property type="entry name" value="HELICASE_ATP_BIND_1"/>
    <property type="match status" value="1"/>
</dbReference>
<comment type="domain">
    <text evidence="7">The Q motif is unique to and characteristic of the DEAD box family of RNA helicases and controls ATP binding and hydrolysis.</text>
</comment>
<feature type="domain" description="Helicase C-terminal" evidence="10">
    <location>
        <begin position="523"/>
        <end position="678"/>
    </location>
</feature>
<dbReference type="GO" id="GO:0005524">
    <property type="term" value="F:ATP binding"/>
    <property type="evidence" value="ECO:0007669"/>
    <property type="project" value="UniProtKB-UniRule"/>
</dbReference>
<feature type="compositionally biased region" description="Acidic residues" evidence="8">
    <location>
        <begin position="56"/>
        <end position="70"/>
    </location>
</feature>
<gene>
    <name evidence="11" type="ORF">EW145_g3572</name>
</gene>
<comment type="similarity">
    <text evidence="6">Belongs to the DEAD box helicase family.</text>
</comment>
<dbReference type="CDD" id="cd18787">
    <property type="entry name" value="SF2_C_DEAD"/>
    <property type="match status" value="1"/>
</dbReference>
<dbReference type="InterPro" id="IPR000629">
    <property type="entry name" value="RNA-helicase_DEAD-box_CS"/>
</dbReference>
<proteinExistence type="inferred from homology"/>
<dbReference type="Proteomes" id="UP000308199">
    <property type="component" value="Unassembled WGS sequence"/>
</dbReference>
<dbReference type="Gene3D" id="3.40.50.300">
    <property type="entry name" value="P-loop containing nucleotide triphosphate hydrolases"/>
    <property type="match status" value="2"/>
</dbReference>
<keyword evidence="4 6" id="KW-0067">ATP-binding</keyword>
<evidence type="ECO:0000313" key="12">
    <source>
        <dbReference type="Proteomes" id="UP000308199"/>
    </source>
</evidence>
<dbReference type="EC" id="3.6.4.13" evidence="7"/>
<feature type="region of interest" description="Disordered" evidence="8">
    <location>
        <begin position="384"/>
        <end position="410"/>
    </location>
</feature>
<feature type="compositionally biased region" description="Basic residues" evidence="8">
    <location>
        <begin position="15"/>
        <end position="35"/>
    </location>
</feature>
<organism evidence="11 12">
    <name type="scientific">Phellinidium pouzarii</name>
    <dbReference type="NCBI Taxonomy" id="167371"/>
    <lineage>
        <taxon>Eukaryota</taxon>
        <taxon>Fungi</taxon>
        <taxon>Dikarya</taxon>
        <taxon>Basidiomycota</taxon>
        <taxon>Agaricomycotina</taxon>
        <taxon>Agaricomycetes</taxon>
        <taxon>Hymenochaetales</taxon>
        <taxon>Hymenochaetaceae</taxon>
        <taxon>Phellinidium</taxon>
    </lineage>
</organism>
<sequence length="686" mass="74369">MAVAVPQPADAQKTGKTKAKARYLKKKKERRKHRKADAAQLKQSVPAPAPVAEAAPDSDDPSESSDDDEVVPVVAKDKEPPRKRRKTDVTDSEDEEGLAISSFNEDIALAENDAPHARSPTPTAAFPSFPLPVVPDAPSKRTLALQGLDKALLGAEIVDPTRTMSVNALDADRQLIAGAGELQLIGEKMRKRLRDLGINELFAVQTALLPFLLPPQRHHRALYCPYDPPRDVCASAPTGSGKTLAYVIPIVEILSSRIVTRLRALVVLPTRDLVVQVQETFEAISKGRGLKIGVATGQHSFAHEQAQFVGAINHCKLISGGTSKVDILICTPGRLIDHLTATPGFTLQHLRFLVIDEADRLLAQSFQDWLAQVLAALRPSTRPIDEGVSEPSLDPSITSPTHSPTSTLSSTASTLTPILYHDAVAPSFLPHIATDLDDPKHTACQKLLFSATLTRDPARIAALGLRDAKYFIVQGSGGEGDDTAASMLGSEEFAMPAALKEHYITMTSSHKPLILFYLVHARGVSNALVFTKSAASTARLVTLFGFFEEAYSTTTTESEAAEPKKRIIAQAYSSDLAPSERKTILEKFKKQEIDILICSDLVARGLDIPHVAHVVSYDAPVDLRKYVHRAGRTARAGCAGDAWTLVEDQEARFFKEMLRGAGPGRFEQVVRIALAKLKEAYSRTGA</sequence>
<protein>
    <recommendedName>
        <fullName evidence="7">ATP-dependent RNA helicase</fullName>
        <ecNumber evidence="7">3.6.4.13</ecNumber>
    </recommendedName>
</protein>
<evidence type="ECO:0000256" key="3">
    <source>
        <dbReference type="ARBA" id="ARBA00022806"/>
    </source>
</evidence>
<keyword evidence="12" id="KW-1185">Reference proteome</keyword>
<feature type="domain" description="Helicase ATP-binding" evidence="9">
    <location>
        <begin position="223"/>
        <end position="471"/>
    </location>
</feature>